<sequence length="248" mass="28524">MNLTELDFRHQCDKYPDELDDAINQLSQELDELGREELNWNRYPWGGVVDVLRFRRGERRGSNHSVRRITARSHFRISLNGGHEFDQLLPMLLPSIHNLPFETGFPCSTAPVLERLELETDTDAIEKVRKRGWKMINSGSGCNALSRHSDLNMFLRRVGDRHCWTIPLDPVNDFVMEGPLQLGRSESSFKQSWRLIYASGRASLREGTSLLDVGVLKRSYLLEPKLLPQLGERLSGEPWNAGQNLERE</sequence>
<proteinExistence type="predicted"/>
<dbReference type="Proteomes" id="UP001437256">
    <property type="component" value="Unassembled WGS sequence"/>
</dbReference>
<evidence type="ECO:0000313" key="1">
    <source>
        <dbReference type="EMBL" id="KAL0062766.1"/>
    </source>
</evidence>
<keyword evidence="2" id="KW-1185">Reference proteome</keyword>
<evidence type="ECO:0000313" key="2">
    <source>
        <dbReference type="Proteomes" id="UP001437256"/>
    </source>
</evidence>
<dbReference type="EMBL" id="JBBXMP010000097">
    <property type="protein sequence ID" value="KAL0062766.1"/>
    <property type="molecule type" value="Genomic_DNA"/>
</dbReference>
<organism evidence="1 2">
    <name type="scientific">Marasmius tenuissimus</name>
    <dbReference type="NCBI Taxonomy" id="585030"/>
    <lineage>
        <taxon>Eukaryota</taxon>
        <taxon>Fungi</taxon>
        <taxon>Dikarya</taxon>
        <taxon>Basidiomycota</taxon>
        <taxon>Agaricomycotina</taxon>
        <taxon>Agaricomycetes</taxon>
        <taxon>Agaricomycetidae</taxon>
        <taxon>Agaricales</taxon>
        <taxon>Marasmiineae</taxon>
        <taxon>Marasmiaceae</taxon>
        <taxon>Marasmius</taxon>
    </lineage>
</organism>
<name>A0ABR2ZM69_9AGAR</name>
<protein>
    <submittedName>
        <fullName evidence="1">Uncharacterized protein</fullName>
    </submittedName>
</protein>
<accession>A0ABR2ZM69</accession>
<reference evidence="1 2" key="1">
    <citation type="submission" date="2024-05" db="EMBL/GenBank/DDBJ databases">
        <title>A draft genome resource for the thread blight pathogen Marasmius tenuissimus strain MS-2.</title>
        <authorList>
            <person name="Yulfo-Soto G.E."/>
            <person name="Baruah I.K."/>
            <person name="Amoako-Attah I."/>
            <person name="Bukari Y."/>
            <person name="Meinhardt L.W."/>
            <person name="Bailey B.A."/>
            <person name="Cohen S.P."/>
        </authorList>
    </citation>
    <scope>NUCLEOTIDE SEQUENCE [LARGE SCALE GENOMIC DNA]</scope>
    <source>
        <strain evidence="1 2">MS-2</strain>
    </source>
</reference>
<comment type="caution">
    <text evidence="1">The sequence shown here is derived from an EMBL/GenBank/DDBJ whole genome shotgun (WGS) entry which is preliminary data.</text>
</comment>
<gene>
    <name evidence="1" type="ORF">AAF712_010388</name>
</gene>